<reference evidence="14" key="1">
    <citation type="journal article" date="2023" name="Comput. Struct. Biotechnol. J.">
        <title>Discovery of a novel marine Bacteroidetes with a rich repertoire of carbohydrate-active enzymes.</title>
        <authorList>
            <person name="Chen B."/>
            <person name="Liu G."/>
            <person name="Chen Q."/>
            <person name="Wang H."/>
            <person name="Liu L."/>
            <person name="Tang K."/>
        </authorList>
    </citation>
    <scope>NUCLEOTIDE SEQUENCE</scope>
    <source>
        <strain evidence="14">TK19036</strain>
    </source>
</reference>
<feature type="binding site" evidence="9 11">
    <location>
        <position position="83"/>
    </location>
    <ligand>
        <name>FMN</name>
        <dbReference type="ChEBI" id="CHEBI:58210"/>
    </ligand>
</feature>
<dbReference type="GO" id="GO:0008615">
    <property type="term" value="P:pyridoxine biosynthetic process"/>
    <property type="evidence" value="ECO:0007669"/>
    <property type="project" value="UniProtKB-UniRule"/>
</dbReference>
<evidence type="ECO:0000256" key="6">
    <source>
        <dbReference type="ARBA" id="ARBA00022643"/>
    </source>
</evidence>
<feature type="binding site" evidence="9 11">
    <location>
        <begin position="141"/>
        <end position="142"/>
    </location>
    <ligand>
        <name>FMN</name>
        <dbReference type="ChEBI" id="CHEBI:58210"/>
    </ligand>
</feature>
<evidence type="ECO:0000256" key="4">
    <source>
        <dbReference type="ARBA" id="ARBA00011738"/>
    </source>
</evidence>
<evidence type="ECO:0000256" key="3">
    <source>
        <dbReference type="ARBA" id="ARBA00007301"/>
    </source>
</evidence>
<dbReference type="PANTHER" id="PTHR10851:SF0">
    <property type="entry name" value="PYRIDOXINE-5'-PHOSPHATE OXIDASE"/>
    <property type="match status" value="1"/>
</dbReference>
<dbReference type="InterPro" id="IPR019576">
    <property type="entry name" value="Pyridoxamine_oxidase_dimer_C"/>
</dbReference>
<dbReference type="Pfam" id="PF01243">
    <property type="entry name" value="PNPOx_N"/>
    <property type="match status" value="1"/>
</dbReference>
<feature type="domain" description="Pyridoxamine 5'-phosphate oxidase N-terminal" evidence="12">
    <location>
        <begin position="34"/>
        <end position="152"/>
    </location>
</feature>
<dbReference type="NCBIfam" id="NF004231">
    <property type="entry name" value="PRK05679.1"/>
    <property type="match status" value="1"/>
</dbReference>
<evidence type="ECO:0000256" key="8">
    <source>
        <dbReference type="ARBA" id="ARBA00023096"/>
    </source>
</evidence>
<feature type="binding site" evidence="9 11">
    <location>
        <begin position="77"/>
        <end position="78"/>
    </location>
    <ligand>
        <name>FMN</name>
        <dbReference type="ChEBI" id="CHEBI:58210"/>
    </ligand>
</feature>
<accession>A0AA49JES5</accession>
<evidence type="ECO:0000259" key="12">
    <source>
        <dbReference type="Pfam" id="PF01243"/>
    </source>
</evidence>
<keyword evidence="8 9" id="KW-0664">Pyridoxine biosynthesis</keyword>
<feature type="binding site" evidence="9 11">
    <location>
        <position position="186"/>
    </location>
    <ligand>
        <name>FMN</name>
        <dbReference type="ChEBI" id="CHEBI:58210"/>
    </ligand>
</feature>
<sequence length="214" mass="24821">MSTSIADMRKEYTQRALDITDVATDPVQQFTQWFDEATKSQVPEANAMHLATVSATGKPSGRIVLLKGIEDQKFLFYTNYQSRKGQEMTHTPYVSLTFFWPELERQVRIEGTVSQVDQQISTDYFHSRPRDSQIGAWTSPQSEPIDNRSLLDERKETFTQQFAGQEVPKPPHWGGYAVTPEAVEFWQGRRSRLHDRIFYQLTHEGQWHIQRLAP</sequence>
<gene>
    <name evidence="9 14" type="primary">pdxH</name>
    <name evidence="14" type="ORF">K4G66_02935</name>
</gene>
<feature type="binding site" evidence="9 10">
    <location>
        <position position="128"/>
    </location>
    <ligand>
        <name>substrate</name>
    </ligand>
</feature>
<dbReference type="AlphaFoldDB" id="A0AA49JES5"/>
<evidence type="ECO:0000256" key="10">
    <source>
        <dbReference type="PIRSR" id="PIRSR000190-1"/>
    </source>
</evidence>
<dbReference type="InterPro" id="IPR012349">
    <property type="entry name" value="Split_barrel_FMN-bd"/>
</dbReference>
<keyword evidence="5 9" id="KW-0285">Flavoprotein</keyword>
<evidence type="ECO:0000256" key="1">
    <source>
        <dbReference type="ARBA" id="ARBA00004738"/>
    </source>
</evidence>
<feature type="binding site" evidence="9 11">
    <location>
        <position position="106"/>
    </location>
    <ligand>
        <name>FMN</name>
        <dbReference type="ChEBI" id="CHEBI:58210"/>
    </ligand>
</feature>
<keyword evidence="7 9" id="KW-0560">Oxidoreductase</keyword>
<dbReference type="SUPFAM" id="SSF50475">
    <property type="entry name" value="FMN-binding split barrel"/>
    <property type="match status" value="1"/>
</dbReference>
<dbReference type="EC" id="1.4.3.5" evidence="9"/>
<comment type="catalytic activity">
    <reaction evidence="9">
        <text>pyridoxamine 5'-phosphate + O2 + H2O = pyridoxal 5'-phosphate + H2O2 + NH4(+)</text>
        <dbReference type="Rhea" id="RHEA:15817"/>
        <dbReference type="ChEBI" id="CHEBI:15377"/>
        <dbReference type="ChEBI" id="CHEBI:15379"/>
        <dbReference type="ChEBI" id="CHEBI:16240"/>
        <dbReference type="ChEBI" id="CHEBI:28938"/>
        <dbReference type="ChEBI" id="CHEBI:58451"/>
        <dbReference type="ChEBI" id="CHEBI:597326"/>
        <dbReference type="EC" id="1.4.3.5"/>
    </reaction>
</comment>
<comment type="catalytic activity">
    <reaction evidence="9">
        <text>pyridoxine 5'-phosphate + O2 = pyridoxal 5'-phosphate + H2O2</text>
        <dbReference type="Rhea" id="RHEA:15149"/>
        <dbReference type="ChEBI" id="CHEBI:15379"/>
        <dbReference type="ChEBI" id="CHEBI:16240"/>
        <dbReference type="ChEBI" id="CHEBI:58589"/>
        <dbReference type="ChEBI" id="CHEBI:597326"/>
        <dbReference type="EC" id="1.4.3.5"/>
    </reaction>
</comment>
<dbReference type="Pfam" id="PF10590">
    <property type="entry name" value="PNP_phzG_C"/>
    <property type="match status" value="1"/>
</dbReference>
<comment type="subunit">
    <text evidence="4 9">Homodimer.</text>
</comment>
<dbReference type="PROSITE" id="PS01064">
    <property type="entry name" value="PYRIDOX_OXIDASE"/>
    <property type="match status" value="1"/>
</dbReference>
<dbReference type="FunFam" id="2.30.110.10:FF:000005">
    <property type="entry name" value="NAD(P)H-hydrate epimerase"/>
    <property type="match status" value="1"/>
</dbReference>
<evidence type="ECO:0000259" key="13">
    <source>
        <dbReference type="Pfam" id="PF10590"/>
    </source>
</evidence>
<reference evidence="14" key="2">
    <citation type="journal article" date="2024" name="Antonie Van Leeuwenhoek">
        <title>Roseihalotalea indica gen. nov., sp. nov., a halophilic Bacteroidetes from mesopelagic Southwest Indian Ocean with higher carbohydrate metabolic potential.</title>
        <authorList>
            <person name="Chen B."/>
            <person name="Zhang M."/>
            <person name="Lin D."/>
            <person name="Ye J."/>
            <person name="Tang K."/>
        </authorList>
    </citation>
    <scope>NUCLEOTIDE SEQUENCE</scope>
    <source>
        <strain evidence="14">TK19036</strain>
    </source>
</reference>
<dbReference type="GO" id="GO:0010181">
    <property type="term" value="F:FMN binding"/>
    <property type="evidence" value="ECO:0007669"/>
    <property type="project" value="UniProtKB-UniRule"/>
</dbReference>
<feature type="binding site" evidence="9 10">
    <location>
        <position position="67"/>
    </location>
    <ligand>
        <name>substrate</name>
    </ligand>
</feature>
<dbReference type="EMBL" id="CP120682">
    <property type="protein sequence ID" value="WKN37661.1"/>
    <property type="molecule type" value="Genomic_DNA"/>
</dbReference>
<evidence type="ECO:0000256" key="5">
    <source>
        <dbReference type="ARBA" id="ARBA00022630"/>
    </source>
</evidence>
<feature type="binding site" evidence="9 11">
    <location>
        <position position="196"/>
    </location>
    <ligand>
        <name>FMN</name>
        <dbReference type="ChEBI" id="CHEBI:58210"/>
    </ligand>
</feature>
<evidence type="ECO:0000313" key="14">
    <source>
        <dbReference type="EMBL" id="WKN37661.1"/>
    </source>
</evidence>
<dbReference type="InterPro" id="IPR011576">
    <property type="entry name" value="Pyridox_Oxase_N"/>
</dbReference>
<feature type="binding site" evidence="10">
    <location>
        <begin position="9"/>
        <end position="12"/>
    </location>
    <ligand>
        <name>substrate</name>
    </ligand>
</feature>
<comment type="pathway">
    <text evidence="2 9">Cofactor metabolism; pyridoxal 5'-phosphate salvage; pyridoxal 5'-phosphate from pyridoxine 5'-phosphate: step 1/1.</text>
</comment>
<evidence type="ECO:0000256" key="2">
    <source>
        <dbReference type="ARBA" id="ARBA00005037"/>
    </source>
</evidence>
<dbReference type="Gene3D" id="2.30.110.10">
    <property type="entry name" value="Electron Transport, Fmn-binding Protein, Chain A"/>
    <property type="match status" value="1"/>
</dbReference>
<proteinExistence type="inferred from homology"/>
<keyword evidence="6 9" id="KW-0288">FMN</keyword>
<name>A0AA49JES5_9BACT</name>
<feature type="binding site" evidence="9 11">
    <location>
        <position position="84"/>
    </location>
    <ligand>
        <name>FMN</name>
        <dbReference type="ChEBI" id="CHEBI:58210"/>
    </ligand>
</feature>
<dbReference type="HAMAP" id="MF_01629">
    <property type="entry name" value="PdxH"/>
    <property type="match status" value="1"/>
</dbReference>
<feature type="binding site" evidence="9 11">
    <location>
        <begin position="62"/>
        <end position="67"/>
    </location>
    <ligand>
        <name>FMN</name>
        <dbReference type="ChEBI" id="CHEBI:58210"/>
    </ligand>
</feature>
<dbReference type="NCBIfam" id="TIGR00558">
    <property type="entry name" value="pdxH"/>
    <property type="match status" value="1"/>
</dbReference>
<comment type="cofactor">
    <cofactor evidence="9 11">
        <name>FMN</name>
        <dbReference type="ChEBI" id="CHEBI:58210"/>
    </cofactor>
    <text evidence="9 11">Binds 1 FMN per subunit.</text>
</comment>
<comment type="function">
    <text evidence="9">Catalyzes the oxidation of either pyridoxine 5'-phosphate (PNP) or pyridoxamine 5'-phosphate (PMP) into pyridoxal 5'-phosphate (PLP).</text>
</comment>
<dbReference type="GO" id="GO:0004733">
    <property type="term" value="F:pyridoxamine phosphate oxidase activity"/>
    <property type="evidence" value="ECO:0007669"/>
    <property type="project" value="UniProtKB-UniRule"/>
</dbReference>
<evidence type="ECO:0000256" key="9">
    <source>
        <dbReference type="HAMAP-Rule" id="MF_01629"/>
    </source>
</evidence>
<feature type="binding site" evidence="9 10">
    <location>
        <begin position="192"/>
        <end position="194"/>
    </location>
    <ligand>
        <name>substrate</name>
    </ligand>
</feature>
<organism evidence="14">
    <name type="scientific">Roseihalotalea indica</name>
    <dbReference type="NCBI Taxonomy" id="2867963"/>
    <lineage>
        <taxon>Bacteria</taxon>
        <taxon>Pseudomonadati</taxon>
        <taxon>Bacteroidota</taxon>
        <taxon>Cytophagia</taxon>
        <taxon>Cytophagales</taxon>
        <taxon>Catalimonadaceae</taxon>
        <taxon>Roseihalotalea</taxon>
    </lineage>
</organism>
<dbReference type="PIRSF" id="PIRSF000190">
    <property type="entry name" value="Pyd_amn-ph_oxd"/>
    <property type="match status" value="1"/>
</dbReference>
<evidence type="ECO:0000256" key="11">
    <source>
        <dbReference type="PIRSR" id="PIRSR000190-2"/>
    </source>
</evidence>
<feature type="binding site" evidence="9 10">
    <location>
        <position position="124"/>
    </location>
    <ligand>
        <name>substrate</name>
    </ligand>
</feature>
<feature type="binding site" evidence="9 10">
    <location>
        <position position="132"/>
    </location>
    <ligand>
        <name>substrate</name>
    </ligand>
</feature>
<dbReference type="InterPro" id="IPR019740">
    <property type="entry name" value="Pyridox_Oxase_CS"/>
</dbReference>
<comment type="pathway">
    <text evidence="1 9">Cofactor metabolism; pyridoxal 5'-phosphate salvage; pyridoxal 5'-phosphate from pyridoxamine 5'-phosphate: step 1/1.</text>
</comment>
<protein>
    <recommendedName>
        <fullName evidence="9">Pyridoxine/pyridoxamine 5'-phosphate oxidase</fullName>
        <ecNumber evidence="9">1.4.3.5</ecNumber>
    </recommendedName>
    <alternativeName>
        <fullName evidence="9">PNP/PMP oxidase</fullName>
        <shortName evidence="9">PNPOx</shortName>
    </alternativeName>
    <alternativeName>
        <fullName evidence="9">Pyridoxal 5'-phosphate synthase</fullName>
    </alternativeName>
</protein>
<dbReference type="InterPro" id="IPR000659">
    <property type="entry name" value="Pyridox_Oxase"/>
</dbReference>
<dbReference type="PANTHER" id="PTHR10851">
    <property type="entry name" value="PYRIDOXINE-5-PHOSPHATE OXIDASE"/>
    <property type="match status" value="1"/>
</dbReference>
<evidence type="ECO:0000256" key="7">
    <source>
        <dbReference type="ARBA" id="ARBA00023002"/>
    </source>
</evidence>
<comment type="similarity">
    <text evidence="3 9">Belongs to the pyridoxamine 5'-phosphate oxidase family.</text>
</comment>
<feature type="domain" description="Pyridoxine 5'-phosphate oxidase dimerisation C-terminal" evidence="13">
    <location>
        <begin position="173"/>
        <end position="214"/>
    </location>
</feature>